<protein>
    <recommendedName>
        <fullName evidence="1">Sister chromatid cohesion protein</fullName>
    </recommendedName>
</protein>
<feature type="domain" description="Sister chromatid cohesion C-terminal" evidence="3">
    <location>
        <begin position="1289"/>
        <end position="1485"/>
    </location>
</feature>
<evidence type="ECO:0000259" key="3">
    <source>
        <dbReference type="Pfam" id="PF12830"/>
    </source>
</evidence>
<feature type="compositionally biased region" description="Low complexity" evidence="2">
    <location>
        <begin position="1247"/>
        <end position="1263"/>
    </location>
</feature>
<feature type="compositionally biased region" description="Basic residues" evidence="2">
    <location>
        <begin position="1509"/>
        <end position="1520"/>
    </location>
</feature>
<dbReference type="GeneID" id="40317430"/>
<feature type="compositionally biased region" description="Basic residues" evidence="2">
    <location>
        <begin position="1684"/>
        <end position="1696"/>
    </location>
</feature>
<dbReference type="PANTHER" id="PTHR21704">
    <property type="entry name" value="NIPPED-B-LIKE PROTEIN DELANGIN SCC2-RELATED"/>
    <property type="match status" value="1"/>
</dbReference>
<dbReference type="GO" id="GO:0090694">
    <property type="term" value="C:Scc2-Scc4 cohesin loading complex"/>
    <property type="evidence" value="ECO:0007669"/>
    <property type="project" value="TreeGrafter"/>
</dbReference>
<dbReference type="GO" id="GO:0010468">
    <property type="term" value="P:regulation of gene expression"/>
    <property type="evidence" value="ECO:0007669"/>
    <property type="project" value="InterPro"/>
</dbReference>
<organism evidence="4 5">
    <name type="scientific">Trypanosoma conorhini</name>
    <dbReference type="NCBI Taxonomy" id="83891"/>
    <lineage>
        <taxon>Eukaryota</taxon>
        <taxon>Discoba</taxon>
        <taxon>Euglenozoa</taxon>
        <taxon>Kinetoplastea</taxon>
        <taxon>Metakinetoplastina</taxon>
        <taxon>Trypanosomatida</taxon>
        <taxon>Trypanosomatidae</taxon>
        <taxon>Trypanosoma</taxon>
    </lineage>
</organism>
<comment type="subcellular location">
    <subcellularLocation>
        <location evidence="1">Nucleus</location>
    </subcellularLocation>
</comment>
<dbReference type="SUPFAM" id="SSF48371">
    <property type="entry name" value="ARM repeat"/>
    <property type="match status" value="1"/>
</dbReference>
<dbReference type="EMBL" id="MKKU01000182">
    <property type="protein sequence ID" value="RNF20332.1"/>
    <property type="molecule type" value="Genomic_DNA"/>
</dbReference>
<feature type="compositionally biased region" description="Basic and acidic residues" evidence="2">
    <location>
        <begin position="157"/>
        <end position="175"/>
    </location>
</feature>
<evidence type="ECO:0000256" key="1">
    <source>
        <dbReference type="RuleBase" id="RU364107"/>
    </source>
</evidence>
<comment type="similarity">
    <text evidence="1">Belongs to the SCC2/Nipped-B family.</text>
</comment>
<dbReference type="InterPro" id="IPR033031">
    <property type="entry name" value="Scc2/Nipped-B"/>
</dbReference>
<evidence type="ECO:0000256" key="2">
    <source>
        <dbReference type="SAM" id="MobiDB-lite"/>
    </source>
</evidence>
<feature type="region of interest" description="Disordered" evidence="2">
    <location>
        <begin position="83"/>
        <end position="103"/>
    </location>
</feature>
<keyword evidence="1" id="KW-0539">Nucleus</keyword>
<dbReference type="Pfam" id="PF12830">
    <property type="entry name" value="Nipped-B_C"/>
    <property type="match status" value="1"/>
</dbReference>
<dbReference type="GO" id="GO:0034087">
    <property type="term" value="P:establishment of mitotic sister chromatid cohesion"/>
    <property type="evidence" value="ECO:0007669"/>
    <property type="project" value="TreeGrafter"/>
</dbReference>
<keyword evidence="1" id="KW-0677">Repeat</keyword>
<feature type="region of interest" description="Disordered" evidence="2">
    <location>
        <begin position="1643"/>
        <end position="1742"/>
    </location>
</feature>
<dbReference type="Proteomes" id="UP000284403">
    <property type="component" value="Unassembled WGS sequence"/>
</dbReference>
<name>A0A3R7L5V1_9TRYP</name>
<reference evidence="4 5" key="1">
    <citation type="journal article" date="2018" name="BMC Genomics">
        <title>Genomic comparison of Trypanosoma conorhini and Trypanosoma rangeli to Trypanosoma cruzi strains of high and low virulence.</title>
        <authorList>
            <person name="Bradwell K.R."/>
            <person name="Koparde V.N."/>
            <person name="Matveyev A.V."/>
            <person name="Serrano M.G."/>
            <person name="Alves J.M."/>
            <person name="Parikh H."/>
            <person name="Huang B."/>
            <person name="Lee V."/>
            <person name="Espinosa-Alvarez O."/>
            <person name="Ortiz P.A."/>
            <person name="Costa-Martins A.G."/>
            <person name="Teixeira M.M."/>
            <person name="Buck G.A."/>
        </authorList>
    </citation>
    <scope>NUCLEOTIDE SEQUENCE [LARGE SCALE GENOMIC DNA]</scope>
    <source>
        <strain evidence="4 5">025E</strain>
    </source>
</reference>
<dbReference type="RefSeq" id="XP_029229161.1">
    <property type="nucleotide sequence ID" value="XM_029370736.1"/>
</dbReference>
<keyword evidence="1" id="KW-0131">Cell cycle</keyword>
<evidence type="ECO:0000313" key="5">
    <source>
        <dbReference type="Proteomes" id="UP000284403"/>
    </source>
</evidence>
<comment type="caution">
    <text evidence="4">The sequence shown here is derived from an EMBL/GenBank/DDBJ whole genome shotgun (WGS) entry which is preliminary data.</text>
</comment>
<dbReference type="PANTHER" id="PTHR21704:SF18">
    <property type="entry name" value="NIPPED-B-LIKE PROTEIN"/>
    <property type="match status" value="1"/>
</dbReference>
<sequence length="1742" mass="187328">MPSTHDAAAPLPPDISPAVEPLLEVLAAFPLPQLLAPSAPAERLDFAAARGMSHASDDALKETVMGFARTLLASSSYMALRRGAEEEGDGGGGTQQNTPRLSPLARRIHEGLLRIEIDRLHSIGGVRGAGAPSQQVRWAHNAECHMTLRRRSAPEGGGEKENAEEAAARAPKQEPKSSPASPVRLRGAVHANARPVTPPPASCGPSTLADIIGAGVQGSRALASLLGALLDAPQPFKDVPAERLTAFVSSLLTLPEAAATSPAEFVLPAAAMERAVACCACISHPAFEPSLLAEDAVDRLITVLAALLRRVRRRHLGHAPDDAGAAAELECLRAMLRCFALVVADPRLRLCAHGDLLRLEDLCFQCLFALPGACGRQEAANYATHVVSHALHLYSALWNRLEAQRDAAWERFFPRLPHGEHLLLRPHLLPSGVKAAALTAAVVAAAQSTPVGAGPVTRGAADHLQQQCCVWSNMFFRHFLLEERDDKREREMCGAIVLQFCEDLANMLGLPEFPAADMLLRALLVSFAKHCFSSAATEGTRALFLDVVFRVSCVLFSPAQQALLQSAALPEACALTDAQLQQWRQLTHPGEAAVEAEAPLPHDELRRALLYVALSHRVADPAPDVAAAAWHLRAAHVYAWAIHDATRFPDAVLAALVQATQVADGGVAVDWGVLHACSAQLCGACDKSLLSAMAKERLPSWLLSVFQLREERQQQLAGLEAARKRAIQHMGKLAALHPPLLARVWPIARRCVRDDNARVREAIVPLFLTLLSEACGGAHAEETAAEVVSSLLHLLTDRSAAVVARAIAALDTLLTDASLRPLLEASAAGENLLTFTESKLLALLGPAREARHQSCVVRLFLRRWVGQEAAADVTGRPTRARVARELMRLTVTNVAYPYEAPAAQPLVVLLRGMCRLTEGRETPRRGARNVAVDALELRDAMLGAAKVLWAEHQRLTPAPEAAAALAAVHALALACSAWVEPLLEVLAQTLVQSISPSSPTSAAAKEAVGVTLLHVCRILRTVLLAPRPPPLALDPLARALTTVLARYVGPHQQQILLSASGVLSAAITCGGDGLADYANAKYLGLCYSLMNAYYVRALSLAPTLRTDPQSVAYTLRFLFLLSEFLRLCPAWGQHHPELAEAAAVGGSGVPNQLALGDGICANVYAAVERVLRECPAEAQKRTTVIALRVFASLCMLQPTVFLRRCEPHLRRALDPAGDLALQSQALVLIRDFLKDEDARIDHAASTAAPVPLPSDSSVSSSPTARRRRRREELQVEVAPCVAEQNSGMATWVMQQFHPQILQLCEVKAVAVRQLAFEVLQLCAEGGLLPPSRYASALIVLAADPQSEALRQAAVECMAAQSERYADVVAANAAVGVVRAFDLHDACDVDVLQSAVLADTSLQAGECIHARLFASLRKRYRDAFLSSLLRYLYQEARAAQWLREHRASDGASARSPFPFLCHLTVVTAFVPYTHESDVLHVLDNCRAAVDLVGQSCLDFAEAQLSLLRSRKRPTHPQRRKGGTGGDDNVDDHAARQDRAVELWMCFGVLCISQLRTFLRGEYGLHGARLRRLAMRRRSGGAQQLITLARREPQSAASVTFRQGLAALLRRAAPLWESPPTDASSRRRALEELCGALAGLLQEAEAEAAADDRESPRGSRGSAQLRARGSRGTLPAAEEADEAQPGRRRQRRPQKRRRMTAEEAEEDEEDATATTRSSSGSSSGSSDSSSASGDDDGAGSAGSE</sequence>
<dbReference type="GO" id="GO:0061775">
    <property type="term" value="F:cohesin loader activity"/>
    <property type="evidence" value="ECO:0007669"/>
    <property type="project" value="InterPro"/>
</dbReference>
<feature type="region of interest" description="Disordered" evidence="2">
    <location>
        <begin position="1244"/>
        <end position="1271"/>
    </location>
</feature>
<dbReference type="GO" id="GO:0140588">
    <property type="term" value="P:chromatin looping"/>
    <property type="evidence" value="ECO:0007669"/>
    <property type="project" value="InterPro"/>
</dbReference>
<dbReference type="OrthoDB" id="248474at2759"/>
<dbReference type="GO" id="GO:1990414">
    <property type="term" value="P:replication-born double-strand break repair via sister chromatid exchange"/>
    <property type="evidence" value="ECO:0007669"/>
    <property type="project" value="TreeGrafter"/>
</dbReference>
<keyword evidence="5" id="KW-1185">Reference proteome</keyword>
<feature type="compositionally biased region" description="Acidic residues" evidence="2">
    <location>
        <begin position="1700"/>
        <end position="1709"/>
    </location>
</feature>
<dbReference type="Gene3D" id="1.25.10.10">
    <property type="entry name" value="Leucine-rich Repeat Variant"/>
    <property type="match status" value="1"/>
</dbReference>
<proteinExistence type="inferred from homology"/>
<dbReference type="InterPro" id="IPR024986">
    <property type="entry name" value="Nipped-B_C"/>
</dbReference>
<feature type="region of interest" description="Disordered" evidence="2">
    <location>
        <begin position="150"/>
        <end position="183"/>
    </location>
</feature>
<dbReference type="InterPro" id="IPR016024">
    <property type="entry name" value="ARM-type_fold"/>
</dbReference>
<dbReference type="GO" id="GO:0071169">
    <property type="term" value="P:establishment of protein localization to chromatin"/>
    <property type="evidence" value="ECO:0007669"/>
    <property type="project" value="TreeGrafter"/>
</dbReference>
<dbReference type="InterPro" id="IPR011989">
    <property type="entry name" value="ARM-like"/>
</dbReference>
<dbReference type="GO" id="GO:0003682">
    <property type="term" value="F:chromatin binding"/>
    <property type="evidence" value="ECO:0007669"/>
    <property type="project" value="TreeGrafter"/>
</dbReference>
<accession>A0A3R7L5V1</accession>
<feature type="compositionally biased region" description="Low complexity" evidence="2">
    <location>
        <begin position="1710"/>
        <end position="1730"/>
    </location>
</feature>
<feature type="region of interest" description="Disordered" evidence="2">
    <location>
        <begin position="1509"/>
        <end position="1530"/>
    </location>
</feature>
<gene>
    <name evidence="4" type="ORF">Tco025E_03819</name>
</gene>
<evidence type="ECO:0000313" key="4">
    <source>
        <dbReference type="EMBL" id="RNF20332.1"/>
    </source>
</evidence>